<name>A0ABU9IDZ1_9SPHN</name>
<dbReference type="InterPro" id="IPR011250">
    <property type="entry name" value="OMP/PagP_B-barrel"/>
</dbReference>
<dbReference type="Pfam" id="PF13505">
    <property type="entry name" value="OMP_b-brl"/>
    <property type="match status" value="1"/>
</dbReference>
<reference evidence="7 8" key="1">
    <citation type="submission" date="2024-04" db="EMBL/GenBank/DDBJ databases">
        <title>Aurantiacibacter sp. DGU6 16S ribosomal RNA gene Genome sequencing and assembly.</title>
        <authorList>
            <person name="Park S."/>
        </authorList>
    </citation>
    <scope>NUCLEOTIDE SEQUENCE [LARGE SCALE GENOMIC DNA]</scope>
    <source>
        <strain evidence="7 8">DGU6</strain>
    </source>
</reference>
<evidence type="ECO:0000259" key="6">
    <source>
        <dbReference type="Pfam" id="PF13505"/>
    </source>
</evidence>
<evidence type="ECO:0000313" key="7">
    <source>
        <dbReference type="EMBL" id="MEL1250638.1"/>
    </source>
</evidence>
<evidence type="ECO:0000256" key="2">
    <source>
        <dbReference type="ARBA" id="ARBA00022729"/>
    </source>
</evidence>
<evidence type="ECO:0000256" key="3">
    <source>
        <dbReference type="ARBA" id="ARBA00023136"/>
    </source>
</evidence>
<feature type="domain" description="Outer membrane protein beta-barrel" evidence="6">
    <location>
        <begin position="12"/>
        <end position="221"/>
    </location>
</feature>
<dbReference type="SUPFAM" id="SSF56925">
    <property type="entry name" value="OMPA-like"/>
    <property type="match status" value="1"/>
</dbReference>
<evidence type="ECO:0000256" key="4">
    <source>
        <dbReference type="ARBA" id="ARBA00038306"/>
    </source>
</evidence>
<proteinExistence type="inferred from homology"/>
<dbReference type="Gene3D" id="2.40.160.20">
    <property type="match status" value="1"/>
</dbReference>
<feature type="chain" id="PRO_5045845698" evidence="5">
    <location>
        <begin position="24"/>
        <end position="221"/>
    </location>
</feature>
<keyword evidence="3" id="KW-0472">Membrane</keyword>
<dbReference type="PANTHER" id="PTHR34001:SF3">
    <property type="entry name" value="BLL7405 PROTEIN"/>
    <property type="match status" value="1"/>
</dbReference>
<feature type="signal peptide" evidence="5">
    <location>
        <begin position="1"/>
        <end position="23"/>
    </location>
</feature>
<gene>
    <name evidence="7" type="ORF">AAEO60_08145</name>
</gene>
<evidence type="ECO:0000256" key="5">
    <source>
        <dbReference type="SAM" id="SignalP"/>
    </source>
</evidence>
<protein>
    <submittedName>
        <fullName evidence="7">Outer membrane beta-barrel protein</fullName>
    </submittedName>
</protein>
<dbReference type="InterPro" id="IPR051692">
    <property type="entry name" value="OMP-like"/>
</dbReference>
<dbReference type="InterPro" id="IPR027385">
    <property type="entry name" value="Beta-barrel_OMP"/>
</dbReference>
<comment type="similarity">
    <text evidence="4">Belongs to the Omp25/RopB family.</text>
</comment>
<keyword evidence="8" id="KW-1185">Reference proteome</keyword>
<comment type="subcellular location">
    <subcellularLocation>
        <location evidence="1">Membrane</location>
    </subcellularLocation>
</comment>
<dbReference type="RefSeq" id="WP_341673152.1">
    <property type="nucleotide sequence ID" value="NZ_JBBYHV010000001.1"/>
</dbReference>
<organism evidence="7 8">
    <name type="scientific">Aurantiacibacter gilvus</name>
    <dbReference type="NCBI Taxonomy" id="3139141"/>
    <lineage>
        <taxon>Bacteria</taxon>
        <taxon>Pseudomonadati</taxon>
        <taxon>Pseudomonadota</taxon>
        <taxon>Alphaproteobacteria</taxon>
        <taxon>Sphingomonadales</taxon>
        <taxon>Erythrobacteraceae</taxon>
        <taxon>Aurantiacibacter</taxon>
    </lineage>
</organism>
<accession>A0ABU9IDZ1</accession>
<comment type="caution">
    <text evidence="7">The sequence shown here is derived from an EMBL/GenBank/DDBJ whole genome shotgun (WGS) entry which is preliminary data.</text>
</comment>
<keyword evidence="2 5" id="KW-0732">Signal</keyword>
<dbReference type="Proteomes" id="UP001497045">
    <property type="component" value="Unassembled WGS sequence"/>
</dbReference>
<dbReference type="PANTHER" id="PTHR34001">
    <property type="entry name" value="BLL7405 PROTEIN"/>
    <property type="match status" value="1"/>
</dbReference>
<dbReference type="EMBL" id="JBBYHV010000001">
    <property type="protein sequence ID" value="MEL1250638.1"/>
    <property type="molecule type" value="Genomic_DNA"/>
</dbReference>
<evidence type="ECO:0000256" key="1">
    <source>
        <dbReference type="ARBA" id="ARBA00004370"/>
    </source>
</evidence>
<sequence length="221" mass="23605">MKNAIALLLGTATLAGVAVPAAAQDAGDFTGPRAEALVGYDITRPGSSEDIDNADDIDQSIDDVTYGARVGYDMQVGQSLVLGLEGEWLESEASTDFDTTGFGNFGVGNISAGRDLYVGARVGTPVTDSTLLYAMGGYTNARFDLLATDNTTDVETDVDLDGWRIGGGLEQQLSDNVFVRGEYRYSNYEEGEVEAPSGLESDRFDVDVDRHQVLVGLGYRF</sequence>
<evidence type="ECO:0000313" key="8">
    <source>
        <dbReference type="Proteomes" id="UP001497045"/>
    </source>
</evidence>